<name>A0A7C9IT41_9BACT</name>
<organism evidence="3 4">
    <name type="scientific">Solidesulfovibrio aerotolerans</name>
    <dbReference type="NCBI Taxonomy" id="295255"/>
    <lineage>
        <taxon>Bacteria</taxon>
        <taxon>Pseudomonadati</taxon>
        <taxon>Thermodesulfobacteriota</taxon>
        <taxon>Desulfovibrionia</taxon>
        <taxon>Desulfovibrionales</taxon>
        <taxon>Desulfovibrionaceae</taxon>
        <taxon>Solidesulfovibrio</taxon>
    </lineage>
</organism>
<comment type="caution">
    <text evidence="3">The sequence shown here is derived from an EMBL/GenBank/DDBJ whole genome shotgun (WGS) entry which is preliminary data.</text>
</comment>
<dbReference type="Proteomes" id="UP000482487">
    <property type="component" value="Unassembled WGS sequence"/>
</dbReference>
<reference evidence="3 4" key="1">
    <citation type="submission" date="2020-01" db="EMBL/GenBank/DDBJ databases">
        <title>Genome sequence of Desulfovibrio aerotolerans DSM 16695(T).</title>
        <authorList>
            <person name="Karnachuk O."/>
            <person name="Avakyan M."/>
            <person name="Mardanov A."/>
            <person name="Kadnikov V."/>
            <person name="Ravin N."/>
        </authorList>
    </citation>
    <scope>NUCLEOTIDE SEQUENCE [LARGE SCALE GENOMIC DNA]</scope>
    <source>
        <strain evidence="3 4">DSM 16695</strain>
    </source>
</reference>
<dbReference type="InterPro" id="IPR011006">
    <property type="entry name" value="CheY-like_superfamily"/>
</dbReference>
<evidence type="ECO:0000256" key="1">
    <source>
        <dbReference type="PROSITE-ProRule" id="PRU00169"/>
    </source>
</evidence>
<dbReference type="SMART" id="SM00448">
    <property type="entry name" value="REC"/>
    <property type="match status" value="1"/>
</dbReference>
<dbReference type="GO" id="GO:0000160">
    <property type="term" value="P:phosphorelay signal transduction system"/>
    <property type="evidence" value="ECO:0007669"/>
    <property type="project" value="InterPro"/>
</dbReference>
<sequence length="376" mass="40943">MDKVLFVDDERHILDAFRNNLRKRFAVSTAQGPEAGLQALETEGPFATVVSDLKMPGMDGVAFLSRAREISPDTTRIMLTGHAGVEASINAVNQGQVFRFLTKPCPMPDLLAALEAGVRQYRLITAERELLHGTLRGTIKVLTEALGLANPVAFGKSQRIKALVGSLSKVMTIKSTLELELAAMLSHIGCMGLPQNILEKVETGDKLTSQEFYLYSEHPRLGAMLIQHIPRLGGVAEIIAAQQNDYSPKIPQGARVLRLALDYDALKNRGSSPNEILFVLRGRKGAYDPDILDAMEKAACSSDGYITRCISMRHFKKGMVLGQHVMAVGNIILLASGTELNDASILRLQEVSKSFSIHEPICVLIPLDDSQGSGLL</sequence>
<dbReference type="EMBL" id="WVUD01000024">
    <property type="protein sequence ID" value="MYL84067.1"/>
    <property type="molecule type" value="Genomic_DNA"/>
</dbReference>
<dbReference type="SUPFAM" id="SSF52172">
    <property type="entry name" value="CheY-like"/>
    <property type="match status" value="1"/>
</dbReference>
<dbReference type="InterPro" id="IPR052020">
    <property type="entry name" value="Cyclic_di-GMP/3'3'-cGAMP_PDE"/>
</dbReference>
<dbReference type="Pfam" id="PF00072">
    <property type="entry name" value="Response_reg"/>
    <property type="match status" value="1"/>
</dbReference>
<dbReference type="OrthoDB" id="9802066at2"/>
<dbReference type="PANTHER" id="PTHR45228:SF8">
    <property type="entry name" value="TWO-COMPONENT RESPONSE REGULATOR-RELATED"/>
    <property type="match status" value="1"/>
</dbReference>
<evidence type="ECO:0000313" key="3">
    <source>
        <dbReference type="EMBL" id="MYL84067.1"/>
    </source>
</evidence>
<evidence type="ECO:0000313" key="4">
    <source>
        <dbReference type="Proteomes" id="UP000482487"/>
    </source>
</evidence>
<accession>A0A7C9IT41</accession>
<evidence type="ECO:0000259" key="2">
    <source>
        <dbReference type="PROSITE" id="PS50110"/>
    </source>
</evidence>
<dbReference type="CDD" id="cd17569">
    <property type="entry name" value="REC_HupR-like"/>
    <property type="match status" value="1"/>
</dbReference>
<gene>
    <name evidence="3" type="ORF">GTA51_13105</name>
</gene>
<dbReference type="Gene3D" id="3.40.50.2300">
    <property type="match status" value="1"/>
</dbReference>
<dbReference type="InterPro" id="IPR001789">
    <property type="entry name" value="Sig_transdc_resp-reg_receiver"/>
</dbReference>
<feature type="domain" description="Response regulatory" evidence="2">
    <location>
        <begin position="3"/>
        <end position="118"/>
    </location>
</feature>
<dbReference type="PROSITE" id="PS50110">
    <property type="entry name" value="RESPONSE_REGULATORY"/>
    <property type="match status" value="1"/>
</dbReference>
<keyword evidence="4" id="KW-1185">Reference proteome</keyword>
<proteinExistence type="predicted"/>
<dbReference type="Pfam" id="PF13487">
    <property type="entry name" value="HD_5"/>
    <property type="match status" value="1"/>
</dbReference>
<dbReference type="AlphaFoldDB" id="A0A7C9IT41"/>
<keyword evidence="1" id="KW-0597">Phosphoprotein</keyword>
<feature type="modified residue" description="4-aspartylphosphate" evidence="1">
    <location>
        <position position="52"/>
    </location>
</feature>
<dbReference type="RefSeq" id="WP_160961743.1">
    <property type="nucleotide sequence ID" value="NZ_WVUD01000024.1"/>
</dbReference>
<protein>
    <submittedName>
        <fullName evidence="3">Response regulator</fullName>
    </submittedName>
</protein>
<dbReference type="PANTHER" id="PTHR45228">
    <property type="entry name" value="CYCLIC DI-GMP PHOSPHODIESTERASE TM_0186-RELATED"/>
    <property type="match status" value="1"/>
</dbReference>
<dbReference type="Gene3D" id="1.10.3210.10">
    <property type="entry name" value="Hypothetical protein af1432"/>
    <property type="match status" value="1"/>
</dbReference>